<evidence type="ECO:0000256" key="1">
    <source>
        <dbReference type="ARBA" id="ARBA00022723"/>
    </source>
</evidence>
<dbReference type="SUPFAM" id="SSF54593">
    <property type="entry name" value="Glyoxalase/Bleomycin resistance protein/Dihydroxybiphenyl dioxygenase"/>
    <property type="match status" value="1"/>
</dbReference>
<dbReference type="EMBL" id="MBEW02000004">
    <property type="protein sequence ID" value="RDY21745.1"/>
    <property type="molecule type" value="Genomic_DNA"/>
</dbReference>
<protein>
    <submittedName>
        <fullName evidence="3">VOC family protein</fullName>
    </submittedName>
</protein>
<sequence length="134" mass="15874">MNYIKSINHITINTVDIEKSLWFYEKILGLPKLDFIDMDDHKLFYFDLGNGIRLELIEYQHKIAFANQHQQVGAYRHICFETDNMYELTSKLTENDISIIKQPSFVKKLGYYTMLIQDPNLVEIEFFSKTLKGK</sequence>
<dbReference type="InterPro" id="IPR037523">
    <property type="entry name" value="VOC_core"/>
</dbReference>
<evidence type="ECO:0000313" key="4">
    <source>
        <dbReference type="Proteomes" id="UP000093352"/>
    </source>
</evidence>
<feature type="domain" description="VOC" evidence="2">
    <location>
        <begin position="6"/>
        <end position="129"/>
    </location>
</feature>
<proteinExistence type="predicted"/>
<keyword evidence="1" id="KW-0479">Metal-binding</keyword>
<comment type="caution">
    <text evidence="3">The sequence shown here is derived from an EMBL/GenBank/DDBJ whole genome shotgun (WGS) entry which is preliminary data.</text>
</comment>
<dbReference type="STRING" id="1871336.BBG48_02490"/>
<organism evidence="3 4">
    <name type="scientific">Criibacterium bergeronii</name>
    <dbReference type="NCBI Taxonomy" id="1871336"/>
    <lineage>
        <taxon>Bacteria</taxon>
        <taxon>Bacillati</taxon>
        <taxon>Bacillota</taxon>
        <taxon>Clostridia</taxon>
        <taxon>Peptostreptococcales</taxon>
        <taxon>Filifactoraceae</taxon>
        <taxon>Criibacterium</taxon>
    </lineage>
</organism>
<name>A0A371IML5_9FIRM</name>
<evidence type="ECO:0000313" key="3">
    <source>
        <dbReference type="EMBL" id="RDY21745.1"/>
    </source>
</evidence>
<reference evidence="3 4" key="1">
    <citation type="journal article" date="2016" name="Genome Announc.">
        <title>Draft Genome Sequence of Criibacterium bergeronii gen. nov., sp. nov., Strain CCRI-22567T, Isolated from a Vaginal Sample from a Woman with Bacterial Vaginosis.</title>
        <authorList>
            <person name="Maheux A.F."/>
            <person name="Berube E."/>
            <person name="Boudreau D.K."/>
            <person name="Raymond F."/>
            <person name="Corbeil J."/>
            <person name="Roy P.H."/>
            <person name="Boissinot M."/>
            <person name="Omar R.F."/>
        </authorList>
    </citation>
    <scope>NUCLEOTIDE SEQUENCE [LARGE SCALE GENOMIC DNA]</scope>
    <source>
        <strain evidence="3 4">CCRI-22567</strain>
    </source>
</reference>
<dbReference type="AlphaFoldDB" id="A0A371IML5"/>
<keyword evidence="4" id="KW-1185">Reference proteome</keyword>
<dbReference type="PANTHER" id="PTHR36113:SF6">
    <property type="entry name" value="FOSFOMYCIN RESISTANCE PROTEIN FOSX"/>
    <property type="match status" value="1"/>
</dbReference>
<dbReference type="Pfam" id="PF00903">
    <property type="entry name" value="Glyoxalase"/>
    <property type="match status" value="1"/>
</dbReference>
<accession>A0A371IML5</accession>
<dbReference type="Gene3D" id="3.10.180.10">
    <property type="entry name" value="2,3-Dihydroxybiphenyl 1,2-Dioxygenase, domain 1"/>
    <property type="match status" value="1"/>
</dbReference>
<dbReference type="InterPro" id="IPR051332">
    <property type="entry name" value="Fosfomycin_Res_Enzymes"/>
</dbReference>
<dbReference type="InterPro" id="IPR004360">
    <property type="entry name" value="Glyas_Fos-R_dOase_dom"/>
</dbReference>
<dbReference type="Proteomes" id="UP000093352">
    <property type="component" value="Unassembled WGS sequence"/>
</dbReference>
<dbReference type="PROSITE" id="PS51819">
    <property type="entry name" value="VOC"/>
    <property type="match status" value="1"/>
</dbReference>
<dbReference type="GO" id="GO:0046872">
    <property type="term" value="F:metal ion binding"/>
    <property type="evidence" value="ECO:0007669"/>
    <property type="project" value="UniProtKB-KW"/>
</dbReference>
<dbReference type="RefSeq" id="WP_068912518.1">
    <property type="nucleotide sequence ID" value="NZ_MBEW02000004.1"/>
</dbReference>
<dbReference type="PANTHER" id="PTHR36113">
    <property type="entry name" value="LYASE, PUTATIVE-RELATED-RELATED"/>
    <property type="match status" value="1"/>
</dbReference>
<dbReference type="InterPro" id="IPR029068">
    <property type="entry name" value="Glyas_Bleomycin-R_OHBP_Dase"/>
</dbReference>
<gene>
    <name evidence="3" type="ORF">BBG48_002655</name>
</gene>
<dbReference type="CDD" id="cd06587">
    <property type="entry name" value="VOC"/>
    <property type="match status" value="1"/>
</dbReference>
<evidence type="ECO:0000259" key="2">
    <source>
        <dbReference type="PROSITE" id="PS51819"/>
    </source>
</evidence>